<evidence type="ECO:0000313" key="1">
    <source>
        <dbReference type="EMBL" id="RNA13972.1"/>
    </source>
</evidence>
<protein>
    <submittedName>
        <fullName evidence="1">Uncharacterized protein</fullName>
    </submittedName>
</protein>
<organism evidence="1 2">
    <name type="scientific">Brachionus plicatilis</name>
    <name type="common">Marine rotifer</name>
    <name type="synonym">Brachionus muelleri</name>
    <dbReference type="NCBI Taxonomy" id="10195"/>
    <lineage>
        <taxon>Eukaryota</taxon>
        <taxon>Metazoa</taxon>
        <taxon>Spiralia</taxon>
        <taxon>Gnathifera</taxon>
        <taxon>Rotifera</taxon>
        <taxon>Eurotatoria</taxon>
        <taxon>Monogononta</taxon>
        <taxon>Pseudotrocha</taxon>
        <taxon>Ploima</taxon>
        <taxon>Brachionidae</taxon>
        <taxon>Brachionus</taxon>
    </lineage>
</organism>
<keyword evidence="2" id="KW-1185">Reference proteome</keyword>
<feature type="non-terminal residue" evidence="1">
    <location>
        <position position="1"/>
    </location>
</feature>
<dbReference type="Proteomes" id="UP000276133">
    <property type="component" value="Unassembled WGS sequence"/>
</dbReference>
<comment type="caution">
    <text evidence="1">The sequence shown here is derived from an EMBL/GenBank/DDBJ whole genome shotgun (WGS) entry which is preliminary data.</text>
</comment>
<evidence type="ECO:0000313" key="2">
    <source>
        <dbReference type="Proteomes" id="UP000276133"/>
    </source>
</evidence>
<dbReference type="AlphaFoldDB" id="A0A3M7QRL9"/>
<proteinExistence type="predicted"/>
<name>A0A3M7QRL9_BRAPC</name>
<accession>A0A3M7QRL9</accession>
<sequence length="76" mass="8907">VSLKLSKIILQQLKGFHIISHHNSAVSRSQAHDEKRGGWWLPHYVVFYVSEEELYSGYIDVNKFKLMSQNLGYEKK</sequence>
<dbReference type="EMBL" id="REGN01005284">
    <property type="protein sequence ID" value="RNA13972.1"/>
    <property type="molecule type" value="Genomic_DNA"/>
</dbReference>
<gene>
    <name evidence="1" type="ORF">BpHYR1_051961</name>
</gene>
<reference evidence="1 2" key="1">
    <citation type="journal article" date="2018" name="Sci. Rep.">
        <title>Genomic signatures of local adaptation to the degree of environmental predictability in rotifers.</title>
        <authorList>
            <person name="Franch-Gras L."/>
            <person name="Hahn C."/>
            <person name="Garcia-Roger E.M."/>
            <person name="Carmona M.J."/>
            <person name="Serra M."/>
            <person name="Gomez A."/>
        </authorList>
    </citation>
    <scope>NUCLEOTIDE SEQUENCE [LARGE SCALE GENOMIC DNA]</scope>
    <source>
        <strain evidence="1">HYR1</strain>
    </source>
</reference>